<proteinExistence type="predicted"/>
<keyword evidence="2" id="KW-1185">Reference proteome</keyword>
<gene>
    <name evidence="1" type="ORF">M5X12_00020</name>
</gene>
<evidence type="ECO:0000313" key="1">
    <source>
        <dbReference type="EMBL" id="MCY9758946.1"/>
    </source>
</evidence>
<reference evidence="1 2" key="1">
    <citation type="submission" date="2022-05" db="EMBL/GenBank/DDBJ databases">
        <title>Genome Sequencing of Bee-Associated Microbes.</title>
        <authorList>
            <person name="Dunlap C."/>
        </authorList>
    </citation>
    <scope>NUCLEOTIDE SEQUENCE [LARGE SCALE GENOMIC DNA]</scope>
    <source>
        <strain evidence="1 2">NRRL B-04010</strain>
    </source>
</reference>
<dbReference type="Proteomes" id="UP001527181">
    <property type="component" value="Unassembled WGS sequence"/>
</dbReference>
<dbReference type="EMBL" id="JAMDNP010000001">
    <property type="protein sequence ID" value="MCY9758946.1"/>
    <property type="molecule type" value="Genomic_DNA"/>
</dbReference>
<dbReference type="RefSeq" id="WP_268600577.1">
    <property type="nucleotide sequence ID" value="NZ_JAMDNP010000001.1"/>
</dbReference>
<accession>A0ABT4GR66</accession>
<evidence type="ECO:0000313" key="2">
    <source>
        <dbReference type="Proteomes" id="UP001527181"/>
    </source>
</evidence>
<name>A0ABT4GR66_PAEAL</name>
<organism evidence="1 2">
    <name type="scientific">Paenibacillus alvei</name>
    <name type="common">Bacillus alvei</name>
    <dbReference type="NCBI Taxonomy" id="44250"/>
    <lineage>
        <taxon>Bacteria</taxon>
        <taxon>Bacillati</taxon>
        <taxon>Bacillota</taxon>
        <taxon>Bacilli</taxon>
        <taxon>Bacillales</taxon>
        <taxon>Paenibacillaceae</taxon>
        <taxon>Paenibacillus</taxon>
    </lineage>
</organism>
<protein>
    <submittedName>
        <fullName evidence="1">Uncharacterized protein</fullName>
    </submittedName>
</protein>
<sequence length="218" mass="25817">MKRRTRNKCFKRVATGLRTGAPIPNFYIDKVGNELLSYFDHKYSSVFQSWWYDHLELQDERNLSKELERFSNGVRDSFGELTGIDMKQFEIVAKARREQKRRVYGPKKLRRRKAKEKPVRKFKRPEQFSITIRGGRSHIVIGERVFQHKGFHFFIYRQAHPYADYVVTDVLTGMAVARHDRYKKAVEIARTTIKEHFDLYLSQVKTIKRLRLGGSGSE</sequence>
<comment type="caution">
    <text evidence="1">The sequence shown here is derived from an EMBL/GenBank/DDBJ whole genome shotgun (WGS) entry which is preliminary data.</text>
</comment>